<organism evidence="1 2">
    <name type="scientific">Gordonia phthalatica</name>
    <dbReference type="NCBI Taxonomy" id="1136941"/>
    <lineage>
        <taxon>Bacteria</taxon>
        <taxon>Bacillati</taxon>
        <taxon>Actinomycetota</taxon>
        <taxon>Actinomycetes</taxon>
        <taxon>Mycobacteriales</taxon>
        <taxon>Gordoniaceae</taxon>
        <taxon>Gordonia</taxon>
    </lineage>
</organism>
<name>A0A0N9N4D7_9ACTN</name>
<reference evidence="1 2" key="2">
    <citation type="journal article" date="2017" name="Int. J. Syst. Evol. Microbiol.">
        <title>Gordonia phthalatica sp. nov., a di-n-butyl phthalate-degrading bacterium isolated from activated sludge.</title>
        <authorList>
            <person name="Jin D."/>
            <person name="Kong X."/>
            <person name="Jia M."/>
            <person name="Yu X."/>
            <person name="Wang X."/>
            <person name="Zhuang X."/>
            <person name="Deng Y."/>
            <person name="Bai Z."/>
        </authorList>
    </citation>
    <scope>NUCLEOTIDE SEQUENCE [LARGE SCALE GENOMIC DNA]</scope>
    <source>
        <strain evidence="1 2">QH-11</strain>
    </source>
</reference>
<accession>A0A0N9N4D7</accession>
<dbReference type="AlphaFoldDB" id="A0A0N9N4D7"/>
<gene>
    <name evidence="1" type="ORF">ACH46_13155</name>
</gene>
<keyword evidence="2" id="KW-1185">Reference proteome</keyword>
<evidence type="ECO:0000313" key="2">
    <source>
        <dbReference type="Proteomes" id="UP000063789"/>
    </source>
</evidence>
<dbReference type="EMBL" id="CP011853">
    <property type="protein sequence ID" value="ALG85251.1"/>
    <property type="molecule type" value="Genomic_DNA"/>
</dbReference>
<dbReference type="OrthoDB" id="4381673at2"/>
<dbReference type="PATRIC" id="fig|1136941.3.peg.2678"/>
<reference evidence="2" key="1">
    <citation type="submission" date="2015-06" db="EMBL/GenBank/DDBJ databases">
        <title>Complete genome sequence and metabolic analysis of phthalate degradation pathway in Gordonia sp. QH-11.</title>
        <authorList>
            <person name="Jin D."/>
            <person name="Kong X."/>
            <person name="Bai Z."/>
        </authorList>
    </citation>
    <scope>NUCLEOTIDE SEQUENCE [LARGE SCALE GENOMIC DNA]</scope>
    <source>
        <strain evidence="2">QH-11</strain>
    </source>
</reference>
<proteinExistence type="predicted"/>
<dbReference type="Proteomes" id="UP000063789">
    <property type="component" value="Chromosome"/>
</dbReference>
<protein>
    <submittedName>
        <fullName evidence="1">Uncharacterized protein</fullName>
    </submittedName>
</protein>
<dbReference type="KEGG" id="goq:ACH46_13155"/>
<evidence type="ECO:0000313" key="1">
    <source>
        <dbReference type="EMBL" id="ALG85251.1"/>
    </source>
</evidence>
<sequence>MAHQSTALVSRATGAAAEVLTAPGARVLAATRELKNPVQAHAAPVPVDGVEAANRLLRQLGITTFTPTVGLSTDLTFPVAVGGAVAGPYTPGIGNLTIANVSVNAVRGGEILYGFLPVGVFADFGDKSGVHVAWFNATTWQGGLGAPLAGLTDTVIEAVSRRVQAAPIPHSMYNVTVSRLKRALRIVPSNGIRGGLVDTGEGVVFCAVYGTVKRGKTSYFFLPSIGVTRA</sequence>
<dbReference type="STRING" id="1136941.ACH46_13155"/>